<comment type="caution">
    <text evidence="2">The sequence shown here is derived from an EMBL/GenBank/DDBJ whole genome shotgun (WGS) entry which is preliminary data.</text>
</comment>
<sequence length="138" mass="15161">MDDETPPAGMFDEALALVRDFHAAKQLLISDCPAVPESKREVERLAGDIEQEAAEVAEAIRLGDIEKSAREICDLLYITFGAAISLGLPLDRLFARVHESNMTKESVAPVEGVSQKPHKGRRFREPVLADILAPSQRP</sequence>
<dbReference type="Gene3D" id="1.10.3420.10">
    <property type="entry name" value="putative ntp pyrophosphohydrolase like domain"/>
    <property type="match status" value="1"/>
</dbReference>
<proteinExistence type="predicted"/>
<evidence type="ECO:0000313" key="3">
    <source>
        <dbReference type="Proteomes" id="UP000309174"/>
    </source>
</evidence>
<dbReference type="InterPro" id="IPR023292">
    <property type="entry name" value="NTP_PyroPHydrolase-like_dom_sf"/>
</dbReference>
<dbReference type="EMBL" id="VCKW01000218">
    <property type="protein sequence ID" value="TMQ91328.1"/>
    <property type="molecule type" value="Genomic_DNA"/>
</dbReference>
<protein>
    <recommendedName>
        <fullName evidence="4">Phosphoribosyl-ATP pyrophosphohydrolase</fullName>
    </recommendedName>
</protein>
<dbReference type="Pfam" id="PF01503">
    <property type="entry name" value="PRA-PH"/>
    <property type="match status" value="1"/>
</dbReference>
<accession>A0A5C4J462</accession>
<evidence type="ECO:0000313" key="2">
    <source>
        <dbReference type="EMBL" id="TMQ91328.1"/>
    </source>
</evidence>
<dbReference type="Proteomes" id="UP000309174">
    <property type="component" value="Unassembled WGS sequence"/>
</dbReference>
<name>A0A5C4J462_9ACTN</name>
<evidence type="ECO:0008006" key="4">
    <source>
        <dbReference type="Google" id="ProtNLM"/>
    </source>
</evidence>
<organism evidence="2 3">
    <name type="scientific">Actinomadura soli</name>
    <dbReference type="NCBI Taxonomy" id="2508997"/>
    <lineage>
        <taxon>Bacteria</taxon>
        <taxon>Bacillati</taxon>
        <taxon>Actinomycetota</taxon>
        <taxon>Actinomycetes</taxon>
        <taxon>Streptosporangiales</taxon>
        <taxon>Thermomonosporaceae</taxon>
        <taxon>Actinomadura</taxon>
    </lineage>
</organism>
<feature type="region of interest" description="Disordered" evidence="1">
    <location>
        <begin position="105"/>
        <end position="138"/>
    </location>
</feature>
<keyword evidence="3" id="KW-1185">Reference proteome</keyword>
<dbReference type="SUPFAM" id="SSF101386">
    <property type="entry name" value="all-alpha NTP pyrophosphatases"/>
    <property type="match status" value="1"/>
</dbReference>
<gene>
    <name evidence="2" type="ORF">ETD83_31415</name>
</gene>
<dbReference type="CDD" id="cd11530">
    <property type="entry name" value="NTP-PPase_DR2231_like"/>
    <property type="match status" value="1"/>
</dbReference>
<dbReference type="AlphaFoldDB" id="A0A5C4J462"/>
<dbReference type="OrthoDB" id="9795188at2"/>
<evidence type="ECO:0000256" key="1">
    <source>
        <dbReference type="SAM" id="MobiDB-lite"/>
    </source>
</evidence>
<reference evidence="2 3" key="1">
    <citation type="submission" date="2019-05" db="EMBL/GenBank/DDBJ databases">
        <title>Draft genome sequence of Actinomadura sp. 14C53.</title>
        <authorList>
            <person name="Saricaoglu S."/>
            <person name="Isik K."/>
        </authorList>
    </citation>
    <scope>NUCLEOTIDE SEQUENCE [LARGE SCALE GENOMIC DNA]</scope>
    <source>
        <strain evidence="2 3">14C53</strain>
    </source>
</reference>
<dbReference type="InterPro" id="IPR021130">
    <property type="entry name" value="PRib-ATP_PPHydrolase-like"/>
</dbReference>
<dbReference type="InterPro" id="IPR033653">
    <property type="entry name" value="NTP-PPase_DR2231-like"/>
</dbReference>